<keyword evidence="2" id="KW-1185">Reference proteome</keyword>
<dbReference type="EMBL" id="MT418680">
    <property type="protein sequence ID" value="QKF93981.1"/>
    <property type="molecule type" value="Genomic_DNA"/>
</dbReference>
<dbReference type="Proteomes" id="UP001162001">
    <property type="component" value="Segment"/>
</dbReference>
<organism evidence="1 2">
    <name type="scientific">Fadolivirus FV1/VV64</name>
    <dbReference type="NCBI Taxonomy" id="3070911"/>
    <lineage>
        <taxon>Viruses</taxon>
        <taxon>Varidnaviria</taxon>
        <taxon>Bamfordvirae</taxon>
        <taxon>Nucleocytoviricota</taxon>
        <taxon>Megaviricetes</taxon>
        <taxon>Imitervirales</taxon>
        <taxon>Mimiviridae</taxon>
        <taxon>Klosneuvirinae</taxon>
        <taxon>Fadolivirus</taxon>
        <taxon>Fadolivirus algeromassiliense</taxon>
    </lineage>
</organism>
<gene>
    <name evidence="1" type="ORF">Fadolivirus_1_523</name>
</gene>
<sequence>MNNQNNTNILFYSQKCEYCRNLLLLLRNENLLCYFKLICVDDKLDKFPPDMQVPMMVVNNVNKPLIAQETFKWIEQIKYIRSQQVMDINKKIIQQNSLNSTIKKGPIGFDNDIMTSVSDKFAFTKVESACPQSYFGVGQEDKNVIFTAPEHDKINKTNQLKLIKDLESRREQQDSDNATTMKQKQMEAVMNTEQEKLLSQSNNNLQSQQVLQQQMMQQQMMQQQMMQQQMMQQQMMQQQMMQNRNNYR</sequence>
<accession>A0A7D3R0U3</accession>
<evidence type="ECO:0008006" key="3">
    <source>
        <dbReference type="Google" id="ProtNLM"/>
    </source>
</evidence>
<evidence type="ECO:0000313" key="1">
    <source>
        <dbReference type="EMBL" id="QKF93981.1"/>
    </source>
</evidence>
<name>A0A7D3R0U3_9VIRU</name>
<reference evidence="1 2" key="1">
    <citation type="submission" date="2020-04" db="EMBL/GenBank/DDBJ databases">
        <title>Advantages and limits of metagenomic assembly and binning of a giant virus.</title>
        <authorList>
            <person name="Schulz F."/>
            <person name="Andreani J."/>
            <person name="Francis R."/>
            <person name="Boudjemaa H."/>
            <person name="Bou Khalil J.Y."/>
            <person name="Lee J."/>
            <person name="La Scola B."/>
            <person name="Woyke T."/>
        </authorList>
    </citation>
    <scope>NUCLEOTIDE SEQUENCE [LARGE SCALE GENOMIC DNA]</scope>
    <source>
        <strain evidence="1 2">FV1/VV64</strain>
    </source>
</reference>
<evidence type="ECO:0000313" key="2">
    <source>
        <dbReference type="Proteomes" id="UP001162001"/>
    </source>
</evidence>
<protein>
    <recommendedName>
        <fullName evidence="3">Glutaredoxin</fullName>
    </recommendedName>
</protein>
<proteinExistence type="predicted"/>